<evidence type="ECO:0000313" key="2">
    <source>
        <dbReference type="EMBL" id="HAE0520820.1"/>
    </source>
</evidence>
<dbReference type="InterPro" id="IPR026001">
    <property type="entry name" value="Abi-like_C"/>
</dbReference>
<dbReference type="Pfam" id="PF14355">
    <property type="entry name" value="Abi_C"/>
    <property type="match status" value="1"/>
</dbReference>
<organism evidence="2">
    <name type="scientific">Salmonella enteritidis PT4 (strain P125109)</name>
    <dbReference type="NCBI Taxonomy" id="550537"/>
    <lineage>
        <taxon>Bacteria</taxon>
        <taxon>Pseudomonadati</taxon>
        <taxon>Pseudomonadota</taxon>
        <taxon>Gammaproteobacteria</taxon>
        <taxon>Enterobacterales</taxon>
        <taxon>Enterobacteriaceae</taxon>
        <taxon>Salmonella</taxon>
    </lineage>
</organism>
<dbReference type="AlphaFoldDB" id="A0A724WQY0"/>
<sequence>MRFISLDTSIIVSFARLFEQSSLVYRKPSHSEISKVLQDLNIADLDPKIADSSLSKVKRVEFLLYTLTSEDIDSTKGQDLFFRLLDLLRGYGGFRADSDNYVGKEAFENFKYVLKSSGIFIDDGGNIIPVILDNLTESEYEEALLKYIRRAKKGSMDAALLVGTSKDLLEAVSYHVIFKKMGTYKQKHFPTLLGLAFNCLGMTTPADKGEFSHVERMESSFYELGCSINNLRNREGTGHGRPFLPSIADHEATAAIESMGMISEYMMKKLEQSH</sequence>
<reference evidence="2" key="1">
    <citation type="journal article" date="2018" name="Genome Biol.">
        <title>SKESA: strategic k-mer extension for scrupulous assemblies.</title>
        <authorList>
            <person name="Souvorov A."/>
            <person name="Agarwala R."/>
            <person name="Lipman D.J."/>
        </authorList>
    </citation>
    <scope>NUCLEOTIDE SEQUENCE</scope>
    <source>
        <strain evidence="2">P125109</strain>
    </source>
</reference>
<evidence type="ECO:0000259" key="1">
    <source>
        <dbReference type="Pfam" id="PF14355"/>
    </source>
</evidence>
<protein>
    <recommendedName>
        <fullName evidence="1">Abortive infection protein-like C-terminal domain-containing protein</fullName>
    </recommendedName>
</protein>
<reference evidence="2" key="2">
    <citation type="submission" date="2019-01" db="EMBL/GenBank/DDBJ databases">
        <authorList>
            <consortium name="NCBI Pathogen Detection Project"/>
        </authorList>
    </citation>
    <scope>NUCLEOTIDE SEQUENCE</scope>
    <source>
        <strain evidence="2">P125109</strain>
    </source>
</reference>
<gene>
    <name evidence="2" type="ORF">G2720_23780</name>
</gene>
<feature type="domain" description="Abortive infection protein-like C-terminal" evidence="1">
    <location>
        <begin position="190"/>
        <end position="267"/>
    </location>
</feature>
<comment type="caution">
    <text evidence="2">The sequence shown here is derived from an EMBL/GenBank/DDBJ whole genome shotgun (WGS) entry which is preliminary data.</text>
</comment>
<name>A0A724WQY0_SALEP</name>
<dbReference type="EMBL" id="DAAQRD010000035">
    <property type="protein sequence ID" value="HAE0520820.1"/>
    <property type="molecule type" value="Genomic_DNA"/>
</dbReference>
<proteinExistence type="predicted"/>
<accession>A0A724WQY0</accession>